<evidence type="ECO:0000313" key="1">
    <source>
        <dbReference type="EMBL" id="SVE23554.1"/>
    </source>
</evidence>
<proteinExistence type="predicted"/>
<protein>
    <submittedName>
        <fullName evidence="1">Uncharacterized protein</fullName>
    </submittedName>
</protein>
<reference evidence="1" key="1">
    <citation type="submission" date="2018-05" db="EMBL/GenBank/DDBJ databases">
        <authorList>
            <person name="Lanie J.A."/>
            <person name="Ng W.-L."/>
            <person name="Kazmierczak K.M."/>
            <person name="Andrzejewski T.M."/>
            <person name="Davidsen T.M."/>
            <person name="Wayne K.J."/>
            <person name="Tettelin H."/>
            <person name="Glass J.I."/>
            <person name="Rusch D."/>
            <person name="Podicherti R."/>
            <person name="Tsui H.-C.T."/>
            <person name="Winkler M.E."/>
        </authorList>
    </citation>
    <scope>NUCLEOTIDE SEQUENCE</scope>
</reference>
<name>A0A383BUI1_9ZZZZ</name>
<feature type="non-terminal residue" evidence="1">
    <location>
        <position position="61"/>
    </location>
</feature>
<dbReference type="AlphaFoldDB" id="A0A383BUI1"/>
<dbReference type="EMBL" id="UINC01203346">
    <property type="protein sequence ID" value="SVE23554.1"/>
    <property type="molecule type" value="Genomic_DNA"/>
</dbReference>
<accession>A0A383BUI1</accession>
<organism evidence="1">
    <name type="scientific">marine metagenome</name>
    <dbReference type="NCBI Taxonomy" id="408172"/>
    <lineage>
        <taxon>unclassified sequences</taxon>
        <taxon>metagenomes</taxon>
        <taxon>ecological metagenomes</taxon>
    </lineage>
</organism>
<sequence>MGGEFLSYIISNSIVNCNRNFANLNPELTGAWQCRCLFNFSANAYENYINQLYIKETTPDF</sequence>
<gene>
    <name evidence="1" type="ORF">METZ01_LOCUS476408</name>
</gene>